<keyword evidence="1" id="KW-0472">Membrane</keyword>
<evidence type="ECO:0000259" key="2">
    <source>
        <dbReference type="Pfam" id="PF06580"/>
    </source>
</evidence>
<sequence length="347" mass="40118">MKITLPIKSLIGINWLLTVVFSGIVCLFLFQNKTEQHPILYTFMTALAITIISYANIYVIIYLSKKYELNSPTFRLYRCVLTYIISAITYLIVWPVFAFFSKKAWEQDDYVLLLTFILSSVLINTLILVLQDFVLLHTQKAHTELELSKLKTAHAEAANSLLQQQIHPHFLFNSLNTVKSLYKKDPFAGDTYIVHLANFLRASIFTQSTKVSKLEVELALLKDYLEMQKFRFGSALCCLIMLPDEIIDNYYLPSFSLQPLLENAIKHNELTEEAPLRIVVWHIDDRIIVSNNLQRKAVKLESTNNGLANLSERYRLLSNDEVIIKEEDKVFSVSIKLLSNEYSNHRR</sequence>
<keyword evidence="1" id="KW-1133">Transmembrane helix</keyword>
<dbReference type="EMBL" id="JAYFUM010000006">
    <property type="protein sequence ID" value="MEA5138531.1"/>
    <property type="molecule type" value="Genomic_DNA"/>
</dbReference>
<dbReference type="InterPro" id="IPR050640">
    <property type="entry name" value="Bact_2-comp_sensor_kinase"/>
</dbReference>
<dbReference type="PANTHER" id="PTHR34220">
    <property type="entry name" value="SENSOR HISTIDINE KINASE YPDA"/>
    <property type="match status" value="1"/>
</dbReference>
<feature type="transmembrane region" description="Helical" evidence="1">
    <location>
        <begin position="42"/>
        <end position="64"/>
    </location>
</feature>
<evidence type="ECO:0000313" key="3">
    <source>
        <dbReference type="EMBL" id="MEA5138531.1"/>
    </source>
</evidence>
<feature type="domain" description="Signal transduction histidine kinase internal region" evidence="2">
    <location>
        <begin position="160"/>
        <end position="235"/>
    </location>
</feature>
<dbReference type="GO" id="GO:0016301">
    <property type="term" value="F:kinase activity"/>
    <property type="evidence" value="ECO:0007669"/>
    <property type="project" value="UniProtKB-KW"/>
</dbReference>
<organism evidence="3 4">
    <name type="scientific">Arcicella rigui</name>
    <dbReference type="NCBI Taxonomy" id="797020"/>
    <lineage>
        <taxon>Bacteria</taxon>
        <taxon>Pseudomonadati</taxon>
        <taxon>Bacteroidota</taxon>
        <taxon>Cytophagia</taxon>
        <taxon>Cytophagales</taxon>
        <taxon>Flectobacillaceae</taxon>
        <taxon>Arcicella</taxon>
    </lineage>
</organism>
<evidence type="ECO:0000256" key="1">
    <source>
        <dbReference type="SAM" id="Phobius"/>
    </source>
</evidence>
<proteinExistence type="predicted"/>
<dbReference type="RefSeq" id="WP_323295700.1">
    <property type="nucleotide sequence ID" value="NZ_JAYFUM010000006.1"/>
</dbReference>
<feature type="transmembrane region" description="Helical" evidence="1">
    <location>
        <begin position="76"/>
        <end position="98"/>
    </location>
</feature>
<dbReference type="PANTHER" id="PTHR34220:SF7">
    <property type="entry name" value="SENSOR HISTIDINE KINASE YPDA"/>
    <property type="match status" value="1"/>
</dbReference>
<evidence type="ECO:0000313" key="4">
    <source>
        <dbReference type="Proteomes" id="UP001302949"/>
    </source>
</evidence>
<protein>
    <submittedName>
        <fullName evidence="3">Histidine kinase</fullName>
    </submittedName>
</protein>
<accession>A0ABU5Q6T3</accession>
<dbReference type="Proteomes" id="UP001302949">
    <property type="component" value="Unassembled WGS sequence"/>
</dbReference>
<keyword evidence="3" id="KW-0808">Transferase</keyword>
<comment type="caution">
    <text evidence="3">The sequence shown here is derived from an EMBL/GenBank/DDBJ whole genome shotgun (WGS) entry which is preliminary data.</text>
</comment>
<keyword evidence="3" id="KW-0418">Kinase</keyword>
<gene>
    <name evidence="3" type="ORF">VB248_05290</name>
</gene>
<dbReference type="InterPro" id="IPR010559">
    <property type="entry name" value="Sig_transdc_His_kin_internal"/>
</dbReference>
<dbReference type="Pfam" id="PF06580">
    <property type="entry name" value="His_kinase"/>
    <property type="match status" value="1"/>
</dbReference>
<keyword evidence="4" id="KW-1185">Reference proteome</keyword>
<feature type="transmembrane region" description="Helical" evidence="1">
    <location>
        <begin position="110"/>
        <end position="130"/>
    </location>
</feature>
<keyword evidence="1" id="KW-0812">Transmembrane</keyword>
<reference evidence="3 4" key="1">
    <citation type="submission" date="2023-12" db="EMBL/GenBank/DDBJ databases">
        <title>Novel species of the genus Arcicella isolated from rivers.</title>
        <authorList>
            <person name="Lu H."/>
        </authorList>
    </citation>
    <scope>NUCLEOTIDE SEQUENCE [LARGE SCALE GENOMIC DNA]</scope>
    <source>
        <strain evidence="3 4">KCTC 23307</strain>
    </source>
</reference>
<feature type="transmembrane region" description="Helical" evidence="1">
    <location>
        <begin position="12"/>
        <end position="30"/>
    </location>
</feature>
<name>A0ABU5Q6T3_9BACT</name>